<protein>
    <submittedName>
        <fullName evidence="2">Uncharacterized protein</fullName>
    </submittedName>
</protein>
<reference evidence="2 3" key="1">
    <citation type="submission" date="2018-11" db="EMBL/GenBank/DDBJ databases">
        <title>Rufibacter latericius sp. nov., isolated from water in Baiyang Lake.</title>
        <authorList>
            <person name="Yang Y."/>
        </authorList>
    </citation>
    <scope>NUCLEOTIDE SEQUENCE [LARGE SCALE GENOMIC DNA]</scope>
    <source>
        <strain evidence="2 3">R-22-1c-1</strain>
    </source>
</reference>
<dbReference type="Proteomes" id="UP000272117">
    <property type="component" value="Unassembled WGS sequence"/>
</dbReference>
<organism evidence="2 3">
    <name type="scientific">Rufibacter latericius</name>
    <dbReference type="NCBI Taxonomy" id="2487040"/>
    <lineage>
        <taxon>Bacteria</taxon>
        <taxon>Pseudomonadati</taxon>
        <taxon>Bacteroidota</taxon>
        <taxon>Cytophagia</taxon>
        <taxon>Cytophagales</taxon>
        <taxon>Hymenobacteraceae</taxon>
        <taxon>Rufibacter</taxon>
    </lineage>
</organism>
<sequence>MNHVRNGAVHLQQVVPKAYHEAEARPDARKNPTSTNGLSELWNRARFPGGTLKRRKDCLSVSEFLFFLILLVRLSIKEKSNKRGQTATSALRLGRERLKGKGLKLT</sequence>
<evidence type="ECO:0000313" key="3">
    <source>
        <dbReference type="Proteomes" id="UP000272117"/>
    </source>
</evidence>
<gene>
    <name evidence="2" type="ORF">EFB08_14660</name>
</gene>
<keyword evidence="3" id="KW-1185">Reference proteome</keyword>
<evidence type="ECO:0000256" key="1">
    <source>
        <dbReference type="SAM" id="MobiDB-lite"/>
    </source>
</evidence>
<dbReference type="AlphaFoldDB" id="A0A3M9MMG8"/>
<name>A0A3M9MMG8_9BACT</name>
<comment type="caution">
    <text evidence="2">The sequence shown here is derived from an EMBL/GenBank/DDBJ whole genome shotgun (WGS) entry which is preliminary data.</text>
</comment>
<dbReference type="EMBL" id="RJJD01000008">
    <property type="protein sequence ID" value="RNI26063.1"/>
    <property type="molecule type" value="Genomic_DNA"/>
</dbReference>
<proteinExistence type="predicted"/>
<feature type="region of interest" description="Disordered" evidence="1">
    <location>
        <begin position="20"/>
        <end position="40"/>
    </location>
</feature>
<feature type="compositionally biased region" description="Basic and acidic residues" evidence="1">
    <location>
        <begin position="20"/>
        <end position="30"/>
    </location>
</feature>
<accession>A0A3M9MMG8</accession>
<evidence type="ECO:0000313" key="2">
    <source>
        <dbReference type="EMBL" id="RNI26063.1"/>
    </source>
</evidence>